<gene>
    <name evidence="2" type="ORF">OXX778_LOCUS16558</name>
</gene>
<sequence>MVQIKSNNKNSLHIINVITLIILIALSIFAIVVSVIYFQNSTTESRSLLKYEEVKQALNNGHKLRIVMDYKDMNFYFNDTLTPSPDEKSGFDLNDYQYFARNAIGNPKEFIITSFTIMVVHPRYGPIFDYGKIRMYEDEKFELIVYFLNAADYKVIEYKSFNTTLDAGHVRFYQQTSKFTKFF</sequence>
<evidence type="ECO:0000313" key="3">
    <source>
        <dbReference type="Proteomes" id="UP000663879"/>
    </source>
</evidence>
<dbReference type="Proteomes" id="UP000663879">
    <property type="component" value="Unassembled WGS sequence"/>
</dbReference>
<keyword evidence="1" id="KW-1133">Transmembrane helix</keyword>
<dbReference type="EMBL" id="CAJNOC010003947">
    <property type="protein sequence ID" value="CAF1004043.1"/>
    <property type="molecule type" value="Genomic_DNA"/>
</dbReference>
<name>A0A814H0W3_9BILA</name>
<keyword evidence="3" id="KW-1185">Reference proteome</keyword>
<reference evidence="2" key="1">
    <citation type="submission" date="2021-02" db="EMBL/GenBank/DDBJ databases">
        <authorList>
            <person name="Nowell W R."/>
        </authorList>
    </citation>
    <scope>NUCLEOTIDE SEQUENCE</scope>
    <source>
        <strain evidence="2">Ploen Becks lab</strain>
    </source>
</reference>
<keyword evidence="1" id="KW-0472">Membrane</keyword>
<evidence type="ECO:0000313" key="2">
    <source>
        <dbReference type="EMBL" id="CAF1004043.1"/>
    </source>
</evidence>
<accession>A0A814H0W3</accession>
<dbReference type="AlphaFoldDB" id="A0A814H0W3"/>
<protein>
    <submittedName>
        <fullName evidence="2">Uncharacterized protein</fullName>
    </submittedName>
</protein>
<keyword evidence="1" id="KW-0812">Transmembrane</keyword>
<evidence type="ECO:0000256" key="1">
    <source>
        <dbReference type="SAM" id="Phobius"/>
    </source>
</evidence>
<organism evidence="2 3">
    <name type="scientific">Brachionus calyciflorus</name>
    <dbReference type="NCBI Taxonomy" id="104777"/>
    <lineage>
        <taxon>Eukaryota</taxon>
        <taxon>Metazoa</taxon>
        <taxon>Spiralia</taxon>
        <taxon>Gnathifera</taxon>
        <taxon>Rotifera</taxon>
        <taxon>Eurotatoria</taxon>
        <taxon>Monogononta</taxon>
        <taxon>Pseudotrocha</taxon>
        <taxon>Ploima</taxon>
        <taxon>Brachionidae</taxon>
        <taxon>Brachionus</taxon>
    </lineage>
</organism>
<feature type="transmembrane region" description="Helical" evidence="1">
    <location>
        <begin position="12"/>
        <end position="38"/>
    </location>
</feature>
<proteinExistence type="predicted"/>
<comment type="caution">
    <text evidence="2">The sequence shown here is derived from an EMBL/GenBank/DDBJ whole genome shotgun (WGS) entry which is preliminary data.</text>
</comment>